<dbReference type="EMBL" id="FCOF02000072">
    <property type="protein sequence ID" value="SAK94547.1"/>
    <property type="molecule type" value="Genomic_DNA"/>
</dbReference>
<dbReference type="Proteomes" id="UP000054870">
    <property type="component" value="Unassembled WGS sequence"/>
</dbReference>
<proteinExistence type="predicted"/>
<keyword evidence="2" id="KW-1185">Reference proteome</keyword>
<evidence type="ECO:0000313" key="2">
    <source>
        <dbReference type="Proteomes" id="UP000054870"/>
    </source>
</evidence>
<evidence type="ECO:0000313" key="1">
    <source>
        <dbReference type="EMBL" id="SAK94547.1"/>
    </source>
</evidence>
<sequence>MDVFSCIDDYKVATVDESDEGKSEIGRGR</sequence>
<protein>
    <submittedName>
        <fullName evidence="1">Uncharacterized protein</fullName>
    </submittedName>
</protein>
<reference evidence="1" key="1">
    <citation type="submission" date="2016-01" db="EMBL/GenBank/DDBJ databases">
        <authorList>
            <person name="Peeters C."/>
        </authorList>
    </citation>
    <scope>NUCLEOTIDE SEQUENCE [LARGE SCALE GENOMIC DNA]</scope>
    <source>
        <strain evidence="1">LMG 29318</strain>
    </source>
</reference>
<dbReference type="AlphaFoldDB" id="A0A158DL88"/>
<accession>A0A158DL88</accession>
<comment type="caution">
    <text evidence="1">The sequence shown here is derived from an EMBL/GenBank/DDBJ whole genome shotgun (WGS) entry which is preliminary data.</text>
</comment>
<organism evidence="1 2">
    <name type="scientific">Caballeronia catudaia</name>
    <dbReference type="NCBI Taxonomy" id="1777136"/>
    <lineage>
        <taxon>Bacteria</taxon>
        <taxon>Pseudomonadati</taxon>
        <taxon>Pseudomonadota</taxon>
        <taxon>Betaproteobacteria</taxon>
        <taxon>Burkholderiales</taxon>
        <taxon>Burkholderiaceae</taxon>
        <taxon>Caballeronia</taxon>
    </lineage>
</organism>
<name>A0A158DL88_9BURK</name>
<gene>
    <name evidence="1" type="ORF">AWB75_06821</name>
</gene>